<gene>
    <name evidence="3" type="ORF">C2S_11845</name>
</gene>
<sequence length="211" mass="23137">MAPVPVVELRELESCSSNIVYGDPKGSYLAAVILAAILAIMSVASISLFLIARQRKRKLQSTQRNALKYQAIVQTAQAEALESQHRAGKYQTENISLSKTLEQLQRHSVEFSGNHHSSTRASSSTKESAKHLQIVPPANWQKPGNSPLRQVEPVSPGEWWRSRKSVLNKMALIACPTSHPSFLAIPSKEVVSEETAIQDAPSSDTEISVAR</sequence>
<organism evidence="3 4">
    <name type="scientific">Fusarium fujikuroi</name>
    <name type="common">Bakanae and foot rot disease fungus</name>
    <name type="synonym">Gibberella fujikuroi</name>
    <dbReference type="NCBI Taxonomy" id="5127"/>
    <lineage>
        <taxon>Eukaryota</taxon>
        <taxon>Fungi</taxon>
        <taxon>Dikarya</taxon>
        <taxon>Ascomycota</taxon>
        <taxon>Pezizomycotina</taxon>
        <taxon>Sordariomycetes</taxon>
        <taxon>Hypocreomycetidae</taxon>
        <taxon>Hypocreales</taxon>
        <taxon>Nectriaceae</taxon>
        <taxon>Fusarium</taxon>
        <taxon>Fusarium fujikuroi species complex</taxon>
    </lineage>
</organism>
<keyword evidence="2" id="KW-0812">Transmembrane</keyword>
<accession>A0A5Q3EAS2</accession>
<proteinExistence type="predicted"/>
<reference evidence="3" key="1">
    <citation type="submission" date="2019-05" db="EMBL/GenBank/DDBJ databases">
        <authorList>
            <person name="Piombo E."/>
        </authorList>
    </citation>
    <scope>NUCLEOTIDE SEQUENCE</scope>
    <source>
        <strain evidence="3">C2S</strain>
    </source>
</reference>
<name>A0A5Q3EAS2_FUSFU</name>
<comment type="caution">
    <text evidence="3">The sequence shown here is derived from an EMBL/GenBank/DDBJ whole genome shotgun (WGS) entry which is preliminary data.</text>
</comment>
<evidence type="ECO:0000256" key="1">
    <source>
        <dbReference type="SAM" id="MobiDB-lite"/>
    </source>
</evidence>
<feature type="region of interest" description="Disordered" evidence="1">
    <location>
        <begin position="108"/>
        <end position="131"/>
    </location>
</feature>
<evidence type="ECO:0000313" key="3">
    <source>
        <dbReference type="EMBL" id="VTT80574.1"/>
    </source>
</evidence>
<protein>
    <submittedName>
        <fullName evidence="3">Uncharacterized protein</fullName>
    </submittedName>
</protein>
<keyword evidence="2" id="KW-1133">Transmembrane helix</keyword>
<dbReference type="Proteomes" id="UP000760494">
    <property type="component" value="Unassembled WGS sequence"/>
</dbReference>
<evidence type="ECO:0000313" key="4">
    <source>
        <dbReference type="Proteomes" id="UP000760494"/>
    </source>
</evidence>
<keyword evidence="2" id="KW-0472">Membrane</keyword>
<feature type="transmembrane region" description="Helical" evidence="2">
    <location>
        <begin position="28"/>
        <end position="51"/>
    </location>
</feature>
<evidence type="ECO:0000256" key="2">
    <source>
        <dbReference type="SAM" id="Phobius"/>
    </source>
</evidence>
<dbReference type="AlphaFoldDB" id="A0A5Q3EAS2"/>
<dbReference type="EMBL" id="CABFJX010000403">
    <property type="protein sequence ID" value="VTT80574.1"/>
    <property type="molecule type" value="Genomic_DNA"/>
</dbReference>